<dbReference type="OrthoDB" id="416786at2759"/>
<evidence type="ECO:0000313" key="4">
    <source>
        <dbReference type="EMBL" id="ODM90535.1"/>
    </source>
</evidence>
<organism evidence="4 5">
    <name type="scientific">Orchesella cincta</name>
    <name type="common">Springtail</name>
    <name type="synonym">Podura cincta</name>
    <dbReference type="NCBI Taxonomy" id="48709"/>
    <lineage>
        <taxon>Eukaryota</taxon>
        <taxon>Metazoa</taxon>
        <taxon>Ecdysozoa</taxon>
        <taxon>Arthropoda</taxon>
        <taxon>Hexapoda</taxon>
        <taxon>Collembola</taxon>
        <taxon>Entomobryomorpha</taxon>
        <taxon>Entomobryoidea</taxon>
        <taxon>Orchesellidae</taxon>
        <taxon>Orchesellinae</taxon>
        <taxon>Orchesella</taxon>
    </lineage>
</organism>
<dbReference type="AlphaFoldDB" id="A0A1D2MC25"/>
<comment type="caution">
    <text evidence="4">The sequence shown here is derived from an EMBL/GenBank/DDBJ whole genome shotgun (WGS) entry which is preliminary data.</text>
</comment>
<dbReference type="STRING" id="48709.A0A1D2MC25"/>
<dbReference type="Pfam" id="PF00501">
    <property type="entry name" value="AMP-binding"/>
    <property type="match status" value="1"/>
</dbReference>
<dbReference type="InterPro" id="IPR042099">
    <property type="entry name" value="ANL_N_sf"/>
</dbReference>
<dbReference type="InterPro" id="IPR045851">
    <property type="entry name" value="AMP-bd_C_sf"/>
</dbReference>
<evidence type="ECO:0000256" key="2">
    <source>
        <dbReference type="ARBA" id="ARBA00022553"/>
    </source>
</evidence>
<feature type="domain" description="AMP-dependent synthetase/ligase" evidence="3">
    <location>
        <begin position="48"/>
        <end position="431"/>
    </location>
</feature>
<dbReference type="Gene3D" id="3.30.300.30">
    <property type="match status" value="1"/>
</dbReference>
<dbReference type="InterPro" id="IPR000873">
    <property type="entry name" value="AMP-dep_synth/lig_dom"/>
</dbReference>
<dbReference type="Gene3D" id="3.40.50.12780">
    <property type="entry name" value="N-terminal domain of ligase-like"/>
    <property type="match status" value="1"/>
</dbReference>
<dbReference type="PANTHER" id="PTHR44845">
    <property type="entry name" value="CARRIER DOMAIN-CONTAINING PROTEIN"/>
    <property type="match status" value="1"/>
</dbReference>
<keyword evidence="2" id="KW-0597">Phosphoprotein</keyword>
<sequence>MACGQCCGGFIRKPPSILRGLDFHVPHLTIPEYFRECLITNTIRNSAPAILGDAQEVAFTFHQLDSLSTKMAKALRKYLGYWTSNNQDGDLVMAFCLPVSEMIPVVILSILKLGAAYLSIPLSHDLIIVKLIGIVRPMLVITESIGPAVSLFDSVRHLVNVVGINEILQLAESREFEDVNEVVPLETLVKTNKRVACIVYTAGTRDEQQGVRIGHGEILNRCMWQYETFPYKPNEVASVTSSNEDVDHISEIFCPLLAGIPIFLFPKHDLQTPLNFIQKIHKKQITRCVFVPPYLHSLLNAYEEMHEVSKQARPLGSLKHWIVTGDSLQLELGKQFFNFIEQEKVGANSLFSHHSPPILIHCYGSTEVTGDVSYEIFEDVTQLETKFNEGNVSIGRPIGNTIIYVADDDMNIVEEGVQGEICIAGAPVAMGGYINGTCCENTKRFCTNPFTKKGGYSSIFLTGDYGRIVENKDGISHLHYEGRTDQTAKIKGKRIHLKDITQTVQGTKLVEQCFVFCFHREREDQTLVACCKLLPDVSIYQLEEELKKQIVNEHIIPEVYPVDEFHYLASGRLDRHKLLKQYQYFRMDTTDEEWESLDLTPAQMEAAKVLFKNVASFTRKSLRYVIRNKECPIWSIGVNSLNAIGIFLKLHEHGYTMQMEKFLTAESLISTVNIMVDSIGAKIRTTRSTIEDFAVKRFQIASLEEKDKDIVFQMVSNSYTQKYEAGALISLTKEDWNLILKSNWKEMISSKLSLVAVTRNQPIPIIEAAVIAFDAFQNYYDRIPSKCPKSVGYLREIKKFCDAGPR</sequence>
<dbReference type="PANTHER" id="PTHR44845:SF6">
    <property type="entry name" value="BETA-ALANINE-ACTIVATING ENZYME"/>
    <property type="match status" value="1"/>
</dbReference>
<gene>
    <name evidence="4" type="ORF">Ocin01_16145</name>
</gene>
<keyword evidence="1" id="KW-0596">Phosphopantetheine</keyword>
<keyword evidence="5" id="KW-1185">Reference proteome</keyword>
<dbReference type="EMBL" id="LJIJ01001915">
    <property type="protein sequence ID" value="ODM90535.1"/>
    <property type="molecule type" value="Genomic_DNA"/>
</dbReference>
<evidence type="ECO:0000259" key="3">
    <source>
        <dbReference type="Pfam" id="PF00501"/>
    </source>
</evidence>
<protein>
    <submittedName>
        <fullName evidence="4">Dimodular nonribosomal peptide synthase</fullName>
    </submittedName>
</protein>
<evidence type="ECO:0000313" key="5">
    <source>
        <dbReference type="Proteomes" id="UP000094527"/>
    </source>
</evidence>
<dbReference type="SUPFAM" id="SSF56801">
    <property type="entry name" value="Acetyl-CoA synthetase-like"/>
    <property type="match status" value="1"/>
</dbReference>
<accession>A0A1D2MC25</accession>
<dbReference type="Proteomes" id="UP000094527">
    <property type="component" value="Unassembled WGS sequence"/>
</dbReference>
<name>A0A1D2MC25_ORCCI</name>
<evidence type="ECO:0000256" key="1">
    <source>
        <dbReference type="ARBA" id="ARBA00022450"/>
    </source>
</evidence>
<proteinExistence type="predicted"/>
<reference evidence="4 5" key="1">
    <citation type="journal article" date="2016" name="Genome Biol. Evol.">
        <title>Gene Family Evolution Reflects Adaptation to Soil Environmental Stressors in the Genome of the Collembolan Orchesella cincta.</title>
        <authorList>
            <person name="Faddeeva-Vakhrusheva A."/>
            <person name="Derks M.F."/>
            <person name="Anvar S.Y."/>
            <person name="Agamennone V."/>
            <person name="Suring W."/>
            <person name="Smit S."/>
            <person name="van Straalen N.M."/>
            <person name="Roelofs D."/>
        </authorList>
    </citation>
    <scope>NUCLEOTIDE SEQUENCE [LARGE SCALE GENOMIC DNA]</scope>
    <source>
        <tissue evidence="4">Mixed pool</tissue>
    </source>
</reference>